<evidence type="ECO:0000256" key="1">
    <source>
        <dbReference type="SAM" id="MobiDB-lite"/>
    </source>
</evidence>
<feature type="compositionally biased region" description="Polar residues" evidence="1">
    <location>
        <begin position="11"/>
        <end position="22"/>
    </location>
</feature>
<dbReference type="AlphaFoldDB" id="A0A0A9GDN6"/>
<sequence length="56" mass="6645">MRRPSRDPPSMYSSRIWSSPPRSNMPWHRTMAGWSAARRIAISRAIWRRTASSWFP</sequence>
<reference evidence="2" key="1">
    <citation type="submission" date="2014-09" db="EMBL/GenBank/DDBJ databases">
        <authorList>
            <person name="Magalhaes I.L.F."/>
            <person name="Oliveira U."/>
            <person name="Santos F.R."/>
            <person name="Vidigal T.H.D.A."/>
            <person name="Brescovit A.D."/>
            <person name="Santos A.J."/>
        </authorList>
    </citation>
    <scope>NUCLEOTIDE SEQUENCE</scope>
    <source>
        <tissue evidence="2">Shoot tissue taken approximately 20 cm above the soil surface</tissue>
    </source>
</reference>
<reference evidence="2" key="2">
    <citation type="journal article" date="2015" name="Data Brief">
        <title>Shoot transcriptome of the giant reed, Arundo donax.</title>
        <authorList>
            <person name="Barrero R.A."/>
            <person name="Guerrero F.D."/>
            <person name="Moolhuijzen P."/>
            <person name="Goolsby J.A."/>
            <person name="Tidwell J."/>
            <person name="Bellgard S.E."/>
            <person name="Bellgard M.I."/>
        </authorList>
    </citation>
    <scope>NUCLEOTIDE SEQUENCE</scope>
    <source>
        <tissue evidence="2">Shoot tissue taken approximately 20 cm above the soil surface</tissue>
    </source>
</reference>
<organism evidence="2">
    <name type="scientific">Arundo donax</name>
    <name type="common">Giant reed</name>
    <name type="synonym">Donax arundinaceus</name>
    <dbReference type="NCBI Taxonomy" id="35708"/>
    <lineage>
        <taxon>Eukaryota</taxon>
        <taxon>Viridiplantae</taxon>
        <taxon>Streptophyta</taxon>
        <taxon>Embryophyta</taxon>
        <taxon>Tracheophyta</taxon>
        <taxon>Spermatophyta</taxon>
        <taxon>Magnoliopsida</taxon>
        <taxon>Liliopsida</taxon>
        <taxon>Poales</taxon>
        <taxon>Poaceae</taxon>
        <taxon>PACMAD clade</taxon>
        <taxon>Arundinoideae</taxon>
        <taxon>Arundineae</taxon>
        <taxon>Arundo</taxon>
    </lineage>
</organism>
<protein>
    <submittedName>
        <fullName evidence="2">MKK4-putative MAPKK</fullName>
    </submittedName>
</protein>
<dbReference type="EMBL" id="GBRH01176337">
    <property type="protein sequence ID" value="JAE21559.1"/>
    <property type="molecule type" value="Transcribed_RNA"/>
</dbReference>
<name>A0A0A9GDN6_ARUDO</name>
<evidence type="ECO:0000313" key="2">
    <source>
        <dbReference type="EMBL" id="JAE21559.1"/>
    </source>
</evidence>
<feature type="region of interest" description="Disordered" evidence="1">
    <location>
        <begin position="1"/>
        <end position="25"/>
    </location>
</feature>
<proteinExistence type="predicted"/>
<accession>A0A0A9GDN6</accession>